<dbReference type="InterPro" id="IPR036761">
    <property type="entry name" value="TTHA0802/YceI-like_sf"/>
</dbReference>
<feature type="domain" description="Lipid/polyisoprenoid-binding YceI-like" evidence="2">
    <location>
        <begin position="23"/>
        <end position="187"/>
    </location>
</feature>
<protein>
    <submittedName>
        <fullName evidence="3">Polyisoprenoid-binding protein</fullName>
    </submittedName>
</protein>
<dbReference type="InterPro" id="IPR007372">
    <property type="entry name" value="Lipid/polyisoprenoid-bd_YceI"/>
</dbReference>
<evidence type="ECO:0000259" key="2">
    <source>
        <dbReference type="SMART" id="SM00867"/>
    </source>
</evidence>
<dbReference type="Pfam" id="PF04264">
    <property type="entry name" value="YceI"/>
    <property type="match status" value="1"/>
</dbReference>
<keyword evidence="1" id="KW-0732">Signal</keyword>
<organism evidence="3">
    <name type="scientific">Mizugakiibacter sediminis</name>
    <dbReference type="NCBI Taxonomy" id="1475481"/>
    <lineage>
        <taxon>Bacteria</taxon>
        <taxon>Pseudomonadati</taxon>
        <taxon>Pseudomonadota</taxon>
        <taxon>Gammaproteobacteria</taxon>
        <taxon>Lysobacterales</taxon>
        <taxon>Rhodanobacteraceae</taxon>
        <taxon>Mizugakiibacter</taxon>
    </lineage>
</organism>
<name>A0A0S6Z1U6_9GAMM</name>
<dbReference type="SMART" id="SM00867">
    <property type="entry name" value="YceI"/>
    <property type="match status" value="1"/>
</dbReference>
<sequence length="190" mass="20407">MPASLAAALLAAAAGTAMAAPATYTVDPMHTYPSFEADHMGISYWRGKFNRTTGTVTLDKAAGTGTVDLSIDLDSIDYGLAELNDWAKSPQFFDTAKYPKATYTGKLAGFVDGAPTRVEGMLTLHGVSRPVELAIDRFKCIPHPLFKRELCGADAQATFRRDAFGLDAGKDYGFDMSVKLSIQVEALKDS</sequence>
<evidence type="ECO:0000256" key="1">
    <source>
        <dbReference type="SAM" id="SignalP"/>
    </source>
</evidence>
<gene>
    <name evidence="3" type="ORF">MBSD_1061</name>
</gene>
<accession>A0A0S6Z1U6</accession>
<dbReference type="EMBL" id="DF952378">
    <property type="protein sequence ID" value="GAN44526.1"/>
    <property type="molecule type" value="Genomic_DNA"/>
</dbReference>
<evidence type="ECO:0000313" key="3">
    <source>
        <dbReference type="EMBL" id="GAN44526.1"/>
    </source>
</evidence>
<dbReference type="HOGENOM" id="CLU_071003_1_2_6"/>
<dbReference type="Gene3D" id="2.40.128.110">
    <property type="entry name" value="Lipid/polyisoprenoid-binding, YceI-like"/>
    <property type="match status" value="1"/>
</dbReference>
<dbReference type="RefSeq" id="WP_425478099.1">
    <property type="nucleotide sequence ID" value="NZ_DF970179.1"/>
</dbReference>
<feature type="signal peptide" evidence="1">
    <location>
        <begin position="1"/>
        <end position="19"/>
    </location>
</feature>
<dbReference type="PANTHER" id="PTHR34406:SF2">
    <property type="entry name" value="PERIPLASMIC PROTEIN"/>
    <property type="match status" value="1"/>
</dbReference>
<proteinExistence type="predicted"/>
<dbReference type="SUPFAM" id="SSF101874">
    <property type="entry name" value="YceI-like"/>
    <property type="match status" value="1"/>
</dbReference>
<reference evidence="3" key="1">
    <citation type="submission" date="2015-03" db="EMBL/GenBank/DDBJ databases">
        <title>Draft genome sequence of Mizugakiibacter sediminis skMP5.</title>
        <authorList>
            <person name="Watanabe T."/>
            <person name="Kojima H."/>
            <person name="Fukui M."/>
        </authorList>
    </citation>
    <scope>NUCLEOTIDE SEQUENCE</scope>
    <source>
        <strain evidence="3">SkMP5</strain>
    </source>
</reference>
<feature type="chain" id="PRO_5006632628" evidence="1">
    <location>
        <begin position="20"/>
        <end position="190"/>
    </location>
</feature>
<dbReference type="AlphaFoldDB" id="A0A0S6Z1U6"/>
<dbReference type="PANTHER" id="PTHR34406">
    <property type="entry name" value="PROTEIN YCEI"/>
    <property type="match status" value="1"/>
</dbReference>